<evidence type="ECO:0008006" key="3">
    <source>
        <dbReference type="Google" id="ProtNLM"/>
    </source>
</evidence>
<gene>
    <name evidence="1" type="ORF">APORC_0925</name>
</gene>
<evidence type="ECO:0000313" key="1">
    <source>
        <dbReference type="EMBL" id="QEP40527.1"/>
    </source>
</evidence>
<reference evidence="1 2" key="1">
    <citation type="submission" date="2019-09" db="EMBL/GenBank/DDBJ databases">
        <title>Complete genome sequencing of four Arcobacter species reveals a diverse suite of mobile elements.</title>
        <authorList>
            <person name="Miller W.G."/>
            <person name="Yee E."/>
            <person name="Bono J.L."/>
        </authorList>
    </citation>
    <scope>NUCLEOTIDE SEQUENCE [LARGE SCALE GENOMIC DNA]</scope>
    <source>
        <strain evidence="1 2">CCUG 56899</strain>
    </source>
</reference>
<name>A0A5C2HCG5_9BACT</name>
<dbReference type="EMBL" id="CP036246">
    <property type="protein sequence ID" value="QEP40527.1"/>
    <property type="molecule type" value="Genomic_DNA"/>
</dbReference>
<reference evidence="1 2" key="2">
    <citation type="submission" date="2019-09" db="EMBL/GenBank/DDBJ databases">
        <title>Taxonomic note: a critical rebuttal of the proposed division of the genus Arcobacter into six genera, emended descriptions of Arcobacter anaerophilus and the genus Arcobacter, and an assessment of genus-level boundaries for Epsilonproteobacteria using in silico genomic comparator tools.</title>
        <authorList>
            <person name="On S.L.W."/>
            <person name="Miller W.G."/>
            <person name="Biggs P."/>
            <person name="Cornelius A."/>
            <person name="Vandamme P."/>
        </authorList>
    </citation>
    <scope>NUCLEOTIDE SEQUENCE [LARGE SCALE GENOMIC DNA]</scope>
    <source>
        <strain evidence="1 2">CCUG 56899</strain>
    </source>
</reference>
<evidence type="ECO:0000313" key="2">
    <source>
        <dbReference type="Proteomes" id="UP000322644"/>
    </source>
</evidence>
<dbReference type="AlphaFoldDB" id="A0A5C2HCG5"/>
<dbReference type="Proteomes" id="UP000322644">
    <property type="component" value="Chromosome"/>
</dbReference>
<proteinExistence type="predicted"/>
<sequence length="239" mass="27276">MSKDTLTPKDYLVEFVSNSASATLQLIPYVGGALNQITFGYLSSLQIKRIENYLVGVSEYLQSGAMQKEVLDQVSDYLNSVDGKEFFYLNLEKVAKIRNEEKLKLYRNILLNQSGNFKRFELDTAEDFLNLLENIKVESVQVLEFLANYKEANPQKRNIIDGGSITEDIEDEKESGYISHLKTKFCFSEDELNYFHQQLITNGLAVDDSMGFVGGKPLEKFRITKMGGLFLDYILEPKK</sequence>
<accession>A0A5C2HCG5</accession>
<organism evidence="1 2">
    <name type="scientific">Arcobacter porcinus</name>
    <dbReference type="NCBI Taxonomy" id="1935204"/>
    <lineage>
        <taxon>Bacteria</taxon>
        <taxon>Pseudomonadati</taxon>
        <taxon>Campylobacterota</taxon>
        <taxon>Epsilonproteobacteria</taxon>
        <taxon>Campylobacterales</taxon>
        <taxon>Arcobacteraceae</taxon>
        <taxon>Arcobacter</taxon>
    </lineage>
</organism>
<dbReference type="RefSeq" id="WP_066387131.1">
    <property type="nucleotide sequence ID" value="NZ_CP036246.2"/>
</dbReference>
<protein>
    <recommendedName>
        <fullName evidence="3">DUF4393 domain-containing protein</fullName>
    </recommendedName>
</protein>
<dbReference type="KEGG" id="apoc:APORC_0925"/>